<dbReference type="InterPro" id="IPR050177">
    <property type="entry name" value="Lipid_A_modif_metabolic_enz"/>
</dbReference>
<proteinExistence type="predicted"/>
<dbReference type="InterPro" id="IPR001509">
    <property type="entry name" value="Epimerase_deHydtase"/>
</dbReference>
<organism evidence="2">
    <name type="scientific">candidate division WOR-3 bacterium</name>
    <dbReference type="NCBI Taxonomy" id="2052148"/>
    <lineage>
        <taxon>Bacteria</taxon>
        <taxon>Bacteria division WOR-3</taxon>
    </lineage>
</organism>
<dbReference type="EMBL" id="DTGD01000025">
    <property type="protein sequence ID" value="HGB35399.1"/>
    <property type="molecule type" value="Genomic_DNA"/>
</dbReference>
<protein>
    <submittedName>
        <fullName evidence="2">NAD-dependent epimerase/dehydratase family protein</fullName>
    </submittedName>
</protein>
<accession>A0A7V3NUM6</accession>
<dbReference type="Pfam" id="PF01370">
    <property type="entry name" value="Epimerase"/>
    <property type="match status" value="1"/>
</dbReference>
<dbReference type="PANTHER" id="PTHR43245">
    <property type="entry name" value="BIFUNCTIONAL POLYMYXIN RESISTANCE PROTEIN ARNA"/>
    <property type="match status" value="1"/>
</dbReference>
<name>A0A7V3NUM6_UNCW3</name>
<dbReference type="PANTHER" id="PTHR43245:SF23">
    <property type="entry name" value="NAD(P)-BINDING DOMAIN-CONTAINING PROTEIN"/>
    <property type="match status" value="1"/>
</dbReference>
<dbReference type="SUPFAM" id="SSF51735">
    <property type="entry name" value="NAD(P)-binding Rossmann-fold domains"/>
    <property type="match status" value="1"/>
</dbReference>
<dbReference type="InterPro" id="IPR036291">
    <property type="entry name" value="NAD(P)-bd_dom_sf"/>
</dbReference>
<comment type="caution">
    <text evidence="2">The sequence shown here is derived from an EMBL/GenBank/DDBJ whole genome shotgun (WGS) entry which is preliminary data.</text>
</comment>
<sequence>MKILVTGGSGFIGTHVTKRLMDDDHQVRVFDISPPRNRCVEFAKGNINVLKHVKNAVKNIDVVVHLAGIVGVGKTEKYPLKTLITNVQGTLNVLKSCINQNVEKIIFSSSSEVYGEPQVTPIPETHPLAPQSPYAVSKVACEEFIKAYGKEHGLKFLILRFFNVYGPGQSTDFVVSRFVFSALKNQTLFIHGDGKQTRAFCHVEDVAKAVSLAVGYEKSDTFNIGNNTEPITIEELAKKIISLLRSKSDIQYLPFEATDRGREKEILTRIPDISKAKKLLGYSPTISLEKGIKSVAEYFSSC</sequence>
<dbReference type="InterPro" id="IPR002347">
    <property type="entry name" value="SDR_fam"/>
</dbReference>
<dbReference type="AlphaFoldDB" id="A0A7V3NUM6"/>
<reference evidence="2" key="1">
    <citation type="journal article" date="2020" name="mSystems">
        <title>Genome- and Community-Level Interaction Insights into Carbon Utilization and Element Cycling Functions of Hydrothermarchaeota in Hydrothermal Sediment.</title>
        <authorList>
            <person name="Zhou Z."/>
            <person name="Liu Y."/>
            <person name="Xu W."/>
            <person name="Pan J."/>
            <person name="Luo Z.H."/>
            <person name="Li M."/>
        </authorList>
    </citation>
    <scope>NUCLEOTIDE SEQUENCE [LARGE SCALE GENOMIC DNA]</scope>
    <source>
        <strain evidence="2">SpSt-754</strain>
    </source>
</reference>
<dbReference type="Gene3D" id="3.40.50.720">
    <property type="entry name" value="NAD(P)-binding Rossmann-like Domain"/>
    <property type="match status" value="1"/>
</dbReference>
<gene>
    <name evidence="2" type="ORF">ENV38_00620</name>
</gene>
<dbReference type="PRINTS" id="PR00081">
    <property type="entry name" value="GDHRDH"/>
</dbReference>
<evidence type="ECO:0000259" key="1">
    <source>
        <dbReference type="Pfam" id="PF01370"/>
    </source>
</evidence>
<evidence type="ECO:0000313" key="2">
    <source>
        <dbReference type="EMBL" id="HGB35399.1"/>
    </source>
</evidence>
<feature type="domain" description="NAD-dependent epimerase/dehydratase" evidence="1">
    <location>
        <begin position="3"/>
        <end position="225"/>
    </location>
</feature>